<dbReference type="GeneID" id="98063243"/>
<dbReference type="Pfam" id="PF04055">
    <property type="entry name" value="Radical_SAM"/>
    <property type="match status" value="1"/>
</dbReference>
<dbReference type="Pfam" id="PF16199">
    <property type="entry name" value="Radical_SAM_C"/>
    <property type="match status" value="1"/>
</dbReference>
<dbReference type="PANTHER" id="PTHR11135">
    <property type="entry name" value="HISTONE ACETYLTRANSFERASE-RELATED"/>
    <property type="match status" value="1"/>
</dbReference>
<accession>A0A2K9P424</accession>
<organism evidence="8 9">
    <name type="scientific">Monoglobus pectinilyticus</name>
    <dbReference type="NCBI Taxonomy" id="1981510"/>
    <lineage>
        <taxon>Bacteria</taxon>
        <taxon>Bacillati</taxon>
        <taxon>Bacillota</taxon>
        <taxon>Clostridia</taxon>
        <taxon>Monoglobales</taxon>
        <taxon>Monoglobaceae</taxon>
        <taxon>Monoglobus</taxon>
    </lineage>
</organism>
<keyword evidence="2" id="KW-0004">4Fe-4S</keyword>
<dbReference type="EMBL" id="CP020991">
    <property type="protein sequence ID" value="AUO20013.1"/>
    <property type="molecule type" value="Genomic_DNA"/>
</dbReference>
<evidence type="ECO:0000313" key="8">
    <source>
        <dbReference type="EMBL" id="AUO20013.1"/>
    </source>
</evidence>
<dbReference type="AlphaFoldDB" id="A0A2K9P424"/>
<protein>
    <submittedName>
        <fullName evidence="8">Radical SAM domain protein</fullName>
    </submittedName>
</protein>
<dbReference type="GO" id="GO:0051539">
    <property type="term" value="F:4 iron, 4 sulfur cluster binding"/>
    <property type="evidence" value="ECO:0007669"/>
    <property type="project" value="UniProtKB-KW"/>
</dbReference>
<dbReference type="InterPro" id="IPR032432">
    <property type="entry name" value="Radical_SAM_C"/>
</dbReference>
<dbReference type="GO" id="GO:0002926">
    <property type="term" value="P:tRNA wobble base 5-methoxycarbonylmethyl-2-thiouridinylation"/>
    <property type="evidence" value="ECO:0007669"/>
    <property type="project" value="TreeGrafter"/>
</dbReference>
<dbReference type="Gene3D" id="3.80.30.20">
    <property type="entry name" value="tm_1862 like domain"/>
    <property type="match status" value="1"/>
</dbReference>
<dbReference type="GO" id="GO:0005737">
    <property type="term" value="C:cytoplasm"/>
    <property type="evidence" value="ECO:0007669"/>
    <property type="project" value="TreeGrafter"/>
</dbReference>
<dbReference type="Proteomes" id="UP000235589">
    <property type="component" value="Chromosome"/>
</dbReference>
<dbReference type="InterPro" id="IPR039661">
    <property type="entry name" value="ELP3"/>
</dbReference>
<dbReference type="SFLD" id="SFLDG01086">
    <property type="entry name" value="elongater_protein-like"/>
    <property type="match status" value="1"/>
</dbReference>
<dbReference type="KEGG" id="mpec:B9O19_01864"/>
<dbReference type="SFLD" id="SFLDG01082">
    <property type="entry name" value="B12-binding_domain_containing"/>
    <property type="match status" value="1"/>
</dbReference>
<keyword evidence="4" id="KW-0479">Metal-binding</keyword>
<dbReference type="GO" id="GO:0046872">
    <property type="term" value="F:metal ion binding"/>
    <property type="evidence" value="ECO:0007669"/>
    <property type="project" value="UniProtKB-KW"/>
</dbReference>
<dbReference type="SUPFAM" id="SSF102114">
    <property type="entry name" value="Radical SAM enzymes"/>
    <property type="match status" value="1"/>
</dbReference>
<evidence type="ECO:0000256" key="3">
    <source>
        <dbReference type="ARBA" id="ARBA00022691"/>
    </source>
</evidence>
<dbReference type="InterPro" id="IPR023404">
    <property type="entry name" value="rSAM_horseshoe"/>
</dbReference>
<dbReference type="InterPro" id="IPR006638">
    <property type="entry name" value="Elp3/MiaA/NifB-like_rSAM"/>
</dbReference>
<gene>
    <name evidence="8" type="ORF">B9O19_01864</name>
</gene>
<keyword evidence="5" id="KW-0408">Iron</keyword>
<evidence type="ECO:0000256" key="5">
    <source>
        <dbReference type="ARBA" id="ARBA00023004"/>
    </source>
</evidence>
<keyword evidence="6" id="KW-0411">Iron-sulfur</keyword>
<evidence type="ECO:0000313" key="9">
    <source>
        <dbReference type="Proteomes" id="UP000235589"/>
    </source>
</evidence>
<proteinExistence type="predicted"/>
<dbReference type="CDD" id="cd01335">
    <property type="entry name" value="Radical_SAM"/>
    <property type="match status" value="1"/>
</dbReference>
<dbReference type="PANTHER" id="PTHR11135:SF0">
    <property type="entry name" value="ELONGATOR COMPLEX PROTEIN 3"/>
    <property type="match status" value="1"/>
</dbReference>
<dbReference type="GO" id="GO:0003824">
    <property type="term" value="F:catalytic activity"/>
    <property type="evidence" value="ECO:0007669"/>
    <property type="project" value="InterPro"/>
</dbReference>
<evidence type="ECO:0000256" key="4">
    <source>
        <dbReference type="ARBA" id="ARBA00022723"/>
    </source>
</evidence>
<dbReference type="InterPro" id="IPR058240">
    <property type="entry name" value="rSAM_sf"/>
</dbReference>
<dbReference type="PROSITE" id="PS51918">
    <property type="entry name" value="RADICAL_SAM"/>
    <property type="match status" value="1"/>
</dbReference>
<dbReference type="InterPro" id="IPR007197">
    <property type="entry name" value="rSAM"/>
</dbReference>
<keyword evidence="3" id="KW-0949">S-adenosyl-L-methionine</keyword>
<dbReference type="SFLD" id="SFLDS00029">
    <property type="entry name" value="Radical_SAM"/>
    <property type="match status" value="1"/>
</dbReference>
<evidence type="ECO:0000256" key="6">
    <source>
        <dbReference type="ARBA" id="ARBA00023014"/>
    </source>
</evidence>
<name>A0A2K9P424_9FIRM</name>
<comment type="cofactor">
    <cofactor evidence="1">
        <name>[4Fe-4S] cluster</name>
        <dbReference type="ChEBI" id="CHEBI:49883"/>
    </cofactor>
</comment>
<dbReference type="SMART" id="SM00729">
    <property type="entry name" value="Elp3"/>
    <property type="match status" value="1"/>
</dbReference>
<evidence type="ECO:0000259" key="7">
    <source>
        <dbReference type="PROSITE" id="PS51918"/>
    </source>
</evidence>
<reference evidence="8 9" key="1">
    <citation type="submission" date="2017-04" db="EMBL/GenBank/DDBJ databases">
        <title>Monoglobus pectinilyticus 14 draft genome.</title>
        <authorList>
            <person name="Kim C."/>
            <person name="Rosendale D.I."/>
            <person name="Kelly W.J."/>
            <person name="Tannock G.W."/>
            <person name="Patchett M.L."/>
            <person name="Jordens J.Z."/>
        </authorList>
    </citation>
    <scope>NUCLEOTIDE SEQUENCE [LARGE SCALE GENOMIC DNA]</scope>
    <source>
        <strain evidence="8 9">14</strain>
    </source>
</reference>
<evidence type="ECO:0000256" key="1">
    <source>
        <dbReference type="ARBA" id="ARBA00001966"/>
    </source>
</evidence>
<dbReference type="RefSeq" id="WP_102366164.1">
    <property type="nucleotide sequence ID" value="NZ_CP020991.1"/>
</dbReference>
<keyword evidence="9" id="KW-1185">Reference proteome</keyword>
<feature type="domain" description="Radical SAM core" evidence="7">
    <location>
        <begin position="1"/>
        <end position="233"/>
    </location>
</feature>
<evidence type="ECO:0000256" key="2">
    <source>
        <dbReference type="ARBA" id="ARBA00022485"/>
    </source>
</evidence>
<sequence>MRKYNIPIFIPHEGCGHDCVFCNQRKITGIQSSVSPDKAKEEIAQYLSTIKSEDCQIEIAYFGGSFTGLDMELQREFLEAASGFKDERIIGIRMSTRPDYINKEILEQCVEFGVKTIELGVQSASNRVLELNRRGHVFEDVIRAAEMIKSFGIELGLQMMLGMYGSDPETDIETCRKIIELEPKCTRIYPTLVLSGTALESLYIRGEYIPYTLETAVSTAKRCLLMFRKAGVEVIRIGLYPGEDLRSEGNIVAGPFHSAFGELVENAVYKDKIEEEIIQKRLRDCDYEIIAPSSETSKIIGQKKCNKEYFFKKYGVRIKVKNRLG</sequence>
<dbReference type="OrthoDB" id="9815044at2"/>